<name>A0A9D1HRG8_9FIRM</name>
<feature type="transmembrane region" description="Helical" evidence="1">
    <location>
        <begin position="9"/>
        <end position="29"/>
    </location>
</feature>
<feature type="transmembrane region" description="Helical" evidence="1">
    <location>
        <begin position="35"/>
        <end position="55"/>
    </location>
</feature>
<gene>
    <name evidence="2" type="ORF">IAD15_08860</name>
</gene>
<organism evidence="2 3">
    <name type="scientific">Candidatus Fimiplasma intestinipullorum</name>
    <dbReference type="NCBI Taxonomy" id="2840825"/>
    <lineage>
        <taxon>Bacteria</taxon>
        <taxon>Bacillati</taxon>
        <taxon>Bacillota</taxon>
        <taxon>Clostridia</taxon>
        <taxon>Eubacteriales</taxon>
        <taxon>Candidatus Fimiplasma</taxon>
    </lineage>
</organism>
<proteinExistence type="predicted"/>
<reference evidence="2" key="2">
    <citation type="journal article" date="2021" name="PeerJ">
        <title>Extensive microbial diversity within the chicken gut microbiome revealed by metagenomics and culture.</title>
        <authorList>
            <person name="Gilroy R."/>
            <person name="Ravi A."/>
            <person name="Getino M."/>
            <person name="Pursley I."/>
            <person name="Horton D.L."/>
            <person name="Alikhan N.F."/>
            <person name="Baker D."/>
            <person name="Gharbi K."/>
            <person name="Hall N."/>
            <person name="Watson M."/>
            <person name="Adriaenssens E.M."/>
            <person name="Foster-Nyarko E."/>
            <person name="Jarju S."/>
            <person name="Secka A."/>
            <person name="Antonio M."/>
            <person name="Oren A."/>
            <person name="Chaudhuri R.R."/>
            <person name="La Ragione R."/>
            <person name="Hildebrand F."/>
            <person name="Pallen M.J."/>
        </authorList>
    </citation>
    <scope>NUCLEOTIDE SEQUENCE</scope>
    <source>
        <strain evidence="2">CHK195-11698</strain>
    </source>
</reference>
<reference evidence="2" key="1">
    <citation type="submission" date="2020-10" db="EMBL/GenBank/DDBJ databases">
        <authorList>
            <person name="Gilroy R."/>
        </authorList>
    </citation>
    <scope>NUCLEOTIDE SEQUENCE</scope>
    <source>
        <strain evidence="2">CHK195-11698</strain>
    </source>
</reference>
<evidence type="ECO:0000313" key="2">
    <source>
        <dbReference type="EMBL" id="HIU14164.1"/>
    </source>
</evidence>
<protein>
    <submittedName>
        <fullName evidence="2">Uncharacterized protein</fullName>
    </submittedName>
</protein>
<keyword evidence="1" id="KW-1133">Transmembrane helix</keyword>
<dbReference type="AlphaFoldDB" id="A0A9D1HRG8"/>
<keyword evidence="1" id="KW-0812">Transmembrane</keyword>
<sequence length="124" mass="14412">MRFKELRGLGVALLLAILDGVLIGLSLHAQDRMKLIVALLLSFLIVISLFMQFYIRLFDDGVMCYRSYIVALLPQFVTYDSIQTIEQRGKHHVCLHTDQKTYHLYVWKADKLRLQIETKTKAEV</sequence>
<comment type="caution">
    <text evidence="2">The sequence shown here is derived from an EMBL/GenBank/DDBJ whole genome shotgun (WGS) entry which is preliminary data.</text>
</comment>
<evidence type="ECO:0000256" key="1">
    <source>
        <dbReference type="SAM" id="Phobius"/>
    </source>
</evidence>
<dbReference type="Proteomes" id="UP000824175">
    <property type="component" value="Unassembled WGS sequence"/>
</dbReference>
<keyword evidence="1" id="KW-0472">Membrane</keyword>
<evidence type="ECO:0000313" key="3">
    <source>
        <dbReference type="Proteomes" id="UP000824175"/>
    </source>
</evidence>
<accession>A0A9D1HRG8</accession>
<dbReference type="EMBL" id="DVMJ01000075">
    <property type="protein sequence ID" value="HIU14164.1"/>
    <property type="molecule type" value="Genomic_DNA"/>
</dbReference>